<sequence length="301" mass="34541">MFFKQFVMILAILANFSLSIETNPCVYGKIDAILWSSKAKKNTSVTIFSGDNFYEFDFETEILSVGRRIKHIWPEVETPISGASEVNEFKQKTNYEEEIVFYKDPKYWVYPSREEYSEPQTLIRSGIIKFFGDENISHTGLVIKLFSEKPNSIYRVLYTSKNKTPHVCGAVEEKREGKYEIIVGDEKKVPSNESIFKTGCVSFVNAFGPVISAAIRPFQNGRFGVIANDIYLRIIFSKDDRSFEKMKSLRIKDVFKCRKKIILVLEVMVASLSVMLLIVLVYTFLIRPMQKKAETSESKSG</sequence>
<dbReference type="Gene3D" id="2.110.10.10">
    <property type="entry name" value="Hemopexin-like domain"/>
    <property type="match status" value="1"/>
</dbReference>
<feature type="signal peptide" evidence="2">
    <location>
        <begin position="1"/>
        <end position="19"/>
    </location>
</feature>
<dbReference type="AlphaFoldDB" id="A0A3S3PWC3"/>
<reference evidence="3 4" key="1">
    <citation type="journal article" date="2018" name="Gigascience">
        <title>Genomes of trombidid mites reveal novel predicted allergens and laterally-transferred genes associated with secondary metabolism.</title>
        <authorList>
            <person name="Dong X."/>
            <person name="Chaisiri K."/>
            <person name="Xia D."/>
            <person name="Armstrong S.D."/>
            <person name="Fang Y."/>
            <person name="Donnelly M.J."/>
            <person name="Kadowaki T."/>
            <person name="McGarry J.W."/>
            <person name="Darby A.C."/>
            <person name="Makepeace B.L."/>
        </authorList>
    </citation>
    <scope>NUCLEOTIDE SEQUENCE [LARGE SCALE GENOMIC DNA]</scope>
    <source>
        <strain evidence="3">UoL-WK</strain>
    </source>
</reference>
<organism evidence="3 4">
    <name type="scientific">Dinothrombium tinctorium</name>
    <dbReference type="NCBI Taxonomy" id="1965070"/>
    <lineage>
        <taxon>Eukaryota</taxon>
        <taxon>Metazoa</taxon>
        <taxon>Ecdysozoa</taxon>
        <taxon>Arthropoda</taxon>
        <taxon>Chelicerata</taxon>
        <taxon>Arachnida</taxon>
        <taxon>Acari</taxon>
        <taxon>Acariformes</taxon>
        <taxon>Trombidiformes</taxon>
        <taxon>Prostigmata</taxon>
        <taxon>Anystina</taxon>
        <taxon>Parasitengona</taxon>
        <taxon>Trombidioidea</taxon>
        <taxon>Trombidiidae</taxon>
        <taxon>Dinothrombium</taxon>
    </lineage>
</organism>
<keyword evidence="1" id="KW-1133">Transmembrane helix</keyword>
<name>A0A3S3PWC3_9ACAR</name>
<evidence type="ECO:0000256" key="1">
    <source>
        <dbReference type="SAM" id="Phobius"/>
    </source>
</evidence>
<keyword evidence="1" id="KW-0812">Transmembrane</keyword>
<comment type="caution">
    <text evidence="3">The sequence shown here is derived from an EMBL/GenBank/DDBJ whole genome shotgun (WGS) entry which is preliminary data.</text>
</comment>
<gene>
    <name evidence="3" type="ORF">B4U79_17103</name>
</gene>
<evidence type="ECO:0000313" key="4">
    <source>
        <dbReference type="Proteomes" id="UP000285301"/>
    </source>
</evidence>
<dbReference type="EMBL" id="NCKU01018194">
    <property type="protein sequence ID" value="RWR98867.1"/>
    <property type="molecule type" value="Genomic_DNA"/>
</dbReference>
<dbReference type="SUPFAM" id="SSF50923">
    <property type="entry name" value="Hemopexin-like domain"/>
    <property type="match status" value="1"/>
</dbReference>
<protein>
    <submittedName>
        <fullName evidence="3">Uncharacterized protein</fullName>
    </submittedName>
</protein>
<feature type="transmembrane region" description="Helical" evidence="1">
    <location>
        <begin position="261"/>
        <end position="285"/>
    </location>
</feature>
<keyword evidence="4" id="KW-1185">Reference proteome</keyword>
<keyword evidence="2" id="KW-0732">Signal</keyword>
<dbReference type="InterPro" id="IPR036375">
    <property type="entry name" value="Hemopexin-like_dom_sf"/>
</dbReference>
<keyword evidence="1" id="KW-0472">Membrane</keyword>
<accession>A0A3S3PWC3</accession>
<evidence type="ECO:0000256" key="2">
    <source>
        <dbReference type="SAM" id="SignalP"/>
    </source>
</evidence>
<proteinExistence type="predicted"/>
<feature type="chain" id="PRO_5018784707" evidence="2">
    <location>
        <begin position="20"/>
        <end position="301"/>
    </location>
</feature>
<evidence type="ECO:0000313" key="3">
    <source>
        <dbReference type="EMBL" id="RWR98867.1"/>
    </source>
</evidence>
<dbReference type="Proteomes" id="UP000285301">
    <property type="component" value="Unassembled WGS sequence"/>
</dbReference>